<proteinExistence type="predicted"/>
<evidence type="ECO:0000313" key="3">
    <source>
        <dbReference type="EMBL" id="ROP30850.1"/>
    </source>
</evidence>
<protein>
    <recommendedName>
        <fullName evidence="5">DUF3558 domain-containing protein</fullName>
    </recommendedName>
</protein>
<dbReference type="PROSITE" id="PS51257">
    <property type="entry name" value="PROKAR_LIPOPROTEIN"/>
    <property type="match status" value="1"/>
</dbReference>
<sequence length="187" mass="18994">MTVKYGKLHAVTALAMASSVLTGCGGTDEPAPAAPADAAAVSVPSADSPAGQSTPTEDGAAEATAPAACSLLSIAEIKKLTGLVVSVRTNTPDRCIWVVEKPKDSHYGGLTIGVEGYASAEEAKEQFKWYVKEKVPGIGDEASISDSGVTSLAVLVGAAKITVTEQNPAITREVLLELGRSAARNAG</sequence>
<organism evidence="3 4">
    <name type="scientific">Couchioplanes caeruleus</name>
    <dbReference type="NCBI Taxonomy" id="56438"/>
    <lineage>
        <taxon>Bacteria</taxon>
        <taxon>Bacillati</taxon>
        <taxon>Actinomycetota</taxon>
        <taxon>Actinomycetes</taxon>
        <taxon>Micromonosporales</taxon>
        <taxon>Micromonosporaceae</taxon>
        <taxon>Couchioplanes</taxon>
    </lineage>
</organism>
<evidence type="ECO:0000313" key="4">
    <source>
        <dbReference type="Proteomes" id="UP000271683"/>
    </source>
</evidence>
<dbReference type="EMBL" id="RJKL01000001">
    <property type="protein sequence ID" value="ROP30850.1"/>
    <property type="molecule type" value="Genomic_DNA"/>
</dbReference>
<feature type="signal peptide" evidence="2">
    <location>
        <begin position="1"/>
        <end position="22"/>
    </location>
</feature>
<evidence type="ECO:0000256" key="2">
    <source>
        <dbReference type="SAM" id="SignalP"/>
    </source>
</evidence>
<evidence type="ECO:0000256" key="1">
    <source>
        <dbReference type="SAM" id="MobiDB-lite"/>
    </source>
</evidence>
<name>A0A3N1GKT4_9ACTN</name>
<comment type="caution">
    <text evidence="3">The sequence shown here is derived from an EMBL/GenBank/DDBJ whole genome shotgun (WGS) entry which is preliminary data.</text>
</comment>
<feature type="region of interest" description="Disordered" evidence="1">
    <location>
        <begin position="28"/>
        <end position="62"/>
    </location>
</feature>
<reference evidence="3 4" key="1">
    <citation type="submission" date="2018-11" db="EMBL/GenBank/DDBJ databases">
        <title>Sequencing the genomes of 1000 actinobacteria strains.</title>
        <authorList>
            <person name="Klenk H.-P."/>
        </authorList>
    </citation>
    <scope>NUCLEOTIDE SEQUENCE [LARGE SCALE GENOMIC DNA]</scope>
    <source>
        <strain evidence="3 4">DSM 43634</strain>
    </source>
</reference>
<accession>A0A3N1GKT4</accession>
<evidence type="ECO:0008006" key="5">
    <source>
        <dbReference type="Google" id="ProtNLM"/>
    </source>
</evidence>
<keyword evidence="2" id="KW-0732">Signal</keyword>
<feature type="compositionally biased region" description="Low complexity" evidence="1">
    <location>
        <begin position="30"/>
        <end position="62"/>
    </location>
</feature>
<dbReference type="AlphaFoldDB" id="A0A3N1GKT4"/>
<dbReference type="RefSeq" id="WP_143162666.1">
    <property type="nucleotide sequence ID" value="NZ_RJKL01000001.1"/>
</dbReference>
<feature type="chain" id="PRO_5039332965" description="DUF3558 domain-containing protein" evidence="2">
    <location>
        <begin position="23"/>
        <end position="187"/>
    </location>
</feature>
<gene>
    <name evidence="3" type="ORF">EDD30_3714</name>
</gene>
<dbReference type="Proteomes" id="UP000271683">
    <property type="component" value="Unassembled WGS sequence"/>
</dbReference>